<dbReference type="InterPro" id="IPR050756">
    <property type="entry name" value="CSN3"/>
</dbReference>
<evidence type="ECO:0000256" key="3">
    <source>
        <dbReference type="ARBA" id="ARBA00007084"/>
    </source>
</evidence>
<evidence type="ECO:0000256" key="8">
    <source>
        <dbReference type="ARBA" id="ARBA00022790"/>
    </source>
</evidence>
<evidence type="ECO:0000256" key="6">
    <source>
        <dbReference type="ARBA" id="ARBA00022664"/>
    </source>
</evidence>
<dbReference type="Gene3D" id="3.60.20.10">
    <property type="entry name" value="Glutamine Phosphoribosylpyrophosphate, subunit 1, domain 1"/>
    <property type="match status" value="1"/>
</dbReference>
<keyword evidence="9" id="KW-0508">mRNA splicing</keyword>
<dbReference type="Pfam" id="PF22788">
    <property type="entry name" value="COP9_hel_rpt"/>
    <property type="match status" value="1"/>
</dbReference>
<evidence type="ECO:0000256" key="10">
    <source>
        <dbReference type="ARBA" id="ARBA00023242"/>
    </source>
</evidence>
<evidence type="ECO:0000256" key="1">
    <source>
        <dbReference type="ARBA" id="ARBA00004123"/>
    </source>
</evidence>
<dbReference type="InterPro" id="IPR055089">
    <property type="entry name" value="COP9_N"/>
</dbReference>
<accession>A0A4Y7L4M4</accession>
<dbReference type="Gene3D" id="1.25.40.10">
    <property type="entry name" value="Tetratricopeptide repeat domain"/>
    <property type="match status" value="2"/>
</dbReference>
<dbReference type="InterPro" id="IPR059164">
    <property type="entry name" value="HAT_PRP39_C"/>
</dbReference>
<evidence type="ECO:0000256" key="7">
    <source>
        <dbReference type="ARBA" id="ARBA00022737"/>
    </source>
</evidence>
<evidence type="ECO:0000256" key="4">
    <source>
        <dbReference type="ARBA" id="ARBA00014878"/>
    </source>
</evidence>
<evidence type="ECO:0000256" key="5">
    <source>
        <dbReference type="ARBA" id="ARBA00022490"/>
    </source>
</evidence>
<dbReference type="GO" id="GO:0005737">
    <property type="term" value="C:cytoplasm"/>
    <property type="evidence" value="ECO:0007669"/>
    <property type="project" value="UniProtKB-SubCell"/>
</dbReference>
<dbReference type="Gramene" id="RZC79582">
    <property type="protein sequence ID" value="RZC79582"/>
    <property type="gene ID" value="C5167_003813"/>
</dbReference>
<dbReference type="InterPro" id="IPR036390">
    <property type="entry name" value="WH_DNA-bd_sf"/>
</dbReference>
<dbReference type="InterPro" id="IPR000717">
    <property type="entry name" value="PCI_dom"/>
</dbReference>
<keyword evidence="6" id="KW-0507">mRNA processing</keyword>
<comment type="subcellular location">
    <subcellularLocation>
        <location evidence="2">Cytoplasm</location>
    </subcellularLocation>
    <subcellularLocation>
        <location evidence="1">Nucleus</location>
    </subcellularLocation>
</comment>
<keyword evidence="10" id="KW-0539">Nucleus</keyword>
<dbReference type="SUPFAM" id="SSF48452">
    <property type="entry name" value="TPR-like"/>
    <property type="match status" value="1"/>
</dbReference>
<dbReference type="STRING" id="3469.A0A4Y7L4M4"/>
<dbReference type="PROSITE" id="PS50250">
    <property type="entry name" value="PCI"/>
    <property type="match status" value="1"/>
</dbReference>
<dbReference type="InterPro" id="IPR029055">
    <property type="entry name" value="Ntn_hydrolases_N"/>
</dbReference>
<evidence type="ECO:0000259" key="12">
    <source>
        <dbReference type="PROSITE" id="PS50250"/>
    </source>
</evidence>
<dbReference type="InterPro" id="IPR011990">
    <property type="entry name" value="TPR-like_helical_dom_sf"/>
</dbReference>
<evidence type="ECO:0000313" key="14">
    <source>
        <dbReference type="Proteomes" id="UP000316621"/>
    </source>
</evidence>
<dbReference type="GO" id="GO:0006396">
    <property type="term" value="P:RNA processing"/>
    <property type="evidence" value="ECO:0007669"/>
    <property type="project" value="InterPro"/>
</dbReference>
<dbReference type="Pfam" id="PF01399">
    <property type="entry name" value="PCI"/>
    <property type="match status" value="1"/>
</dbReference>
<dbReference type="GO" id="GO:0006511">
    <property type="term" value="P:ubiquitin-dependent protein catabolic process"/>
    <property type="evidence" value="ECO:0007669"/>
    <property type="project" value="TreeGrafter"/>
</dbReference>
<dbReference type="SUPFAM" id="SSF46785">
    <property type="entry name" value="Winged helix' DNA-binding domain"/>
    <property type="match status" value="1"/>
</dbReference>
<keyword evidence="8" id="KW-0736">Signalosome</keyword>
<proteinExistence type="inferred from homology"/>
<dbReference type="AlphaFoldDB" id="A0A4Y7L4M4"/>
<dbReference type="PANTHER" id="PTHR10758:SF1">
    <property type="entry name" value="COP9 SIGNALOSOME COMPLEX SUBUNIT 3"/>
    <property type="match status" value="1"/>
</dbReference>
<evidence type="ECO:0000256" key="11">
    <source>
        <dbReference type="SAM" id="MobiDB-lite"/>
    </source>
</evidence>
<evidence type="ECO:0000256" key="9">
    <source>
        <dbReference type="ARBA" id="ARBA00023187"/>
    </source>
</evidence>
<keyword evidence="14" id="KW-1185">Reference proteome</keyword>
<dbReference type="Proteomes" id="UP000316621">
    <property type="component" value="Chromosome 9"/>
</dbReference>
<dbReference type="EMBL" id="CM010723">
    <property type="protein sequence ID" value="RZC79582.1"/>
    <property type="molecule type" value="Genomic_DNA"/>
</dbReference>
<evidence type="ECO:0000256" key="2">
    <source>
        <dbReference type="ARBA" id="ARBA00004496"/>
    </source>
</evidence>
<dbReference type="PANTHER" id="PTHR10758">
    <property type="entry name" value="26S PROTEASOME NON-ATPASE REGULATORY SUBUNIT 3/COP9 SIGNALOSOME COMPLEX SUBUNIT 3"/>
    <property type="match status" value="1"/>
</dbReference>
<keyword evidence="7" id="KW-0677">Repeat</keyword>
<reference evidence="13 14" key="1">
    <citation type="journal article" date="2018" name="Science">
        <title>The opium poppy genome and morphinan production.</title>
        <authorList>
            <person name="Guo L."/>
            <person name="Winzer T."/>
            <person name="Yang X."/>
            <person name="Li Y."/>
            <person name="Ning Z."/>
            <person name="He Z."/>
            <person name="Teodor R."/>
            <person name="Lu Y."/>
            <person name="Bowser T.A."/>
            <person name="Graham I.A."/>
            <person name="Ye K."/>
        </authorList>
    </citation>
    <scope>NUCLEOTIDE SEQUENCE [LARGE SCALE GENOMIC DNA]</scope>
    <source>
        <strain evidence="14">cv. HN1</strain>
        <tissue evidence="13">Leaves</tissue>
    </source>
</reference>
<organism evidence="13 14">
    <name type="scientific">Papaver somniferum</name>
    <name type="common">Opium poppy</name>
    <dbReference type="NCBI Taxonomy" id="3469"/>
    <lineage>
        <taxon>Eukaryota</taxon>
        <taxon>Viridiplantae</taxon>
        <taxon>Streptophyta</taxon>
        <taxon>Embryophyta</taxon>
        <taxon>Tracheophyta</taxon>
        <taxon>Spermatophyta</taxon>
        <taxon>Magnoliopsida</taxon>
        <taxon>Ranunculales</taxon>
        <taxon>Papaveraceae</taxon>
        <taxon>Papaveroideae</taxon>
        <taxon>Papaver</taxon>
    </lineage>
</organism>
<dbReference type="SMART" id="SM00088">
    <property type="entry name" value="PINT"/>
    <property type="match status" value="1"/>
</dbReference>
<protein>
    <recommendedName>
        <fullName evidence="4">COP9 signalosome complex subunit 3</fullName>
    </recommendedName>
</protein>
<gene>
    <name evidence="13" type="ORF">C5167_003813</name>
</gene>
<feature type="region of interest" description="Disordered" evidence="11">
    <location>
        <begin position="987"/>
        <end position="1008"/>
    </location>
</feature>
<sequence>MGKWVLVDSFYWLSPPLLSRSTPNLNLLKRAPPLRTPNSTTNFHQVLHQGHLLFQIGGRTGAAKKVVQVQGKAYLSTPAAKEQAELIPLVVRFIKSCVAEQIRLEPKKFTYVCKTLNCLVVQRQVPIMGIAPLQEAVPKLQTSSGRLTALHSEFLLVCLHAKCYRIGYSTLKEDIFEVDQPRDLFLYCYYGGMICIGQKQFRQAIQLLDIVVTAPTQSLNCIAMEAYKKYILVNLIQNGQFSATFPKCAAQRSLKRFSQPYLDLATSYGTGKIVELESCVARHREKFESDTNLALVNQVVSSLYKRNIQRLTLTYPTLSLQEIANGVHPDTPKEAEMRVHQMIEEGEIFATINKKDGMVCFSKESEQCKSYDMTENIDSSIQRSMSLAKKLNSAHEVISCDPGRLLIAWGTTIFGIANECGKFVGADSRSQGYGDASNPGKLNDFNHVKIHKIATNVIAATAGATVWNIPIVIKLQGEVRDGKKPTAEYCTSYAERFYSNKNYVVDRNIFKDVPHNFDIQNEKSAILFAGCHDGKSQMFYVDNYDQTQGVEVVEHPCVNERQRSSFVGLGSGSEFLYEHISADEWASIRNGKKDSDFYYKVMVKSLRNSALKDPGNTGGFARVFWITGSGIVELKEALLSYPLHFNAWVELILQTETAAEGDISKIEAVYDAFLTEYPMCCCYWMKYANHEARLATVDKVEKLAKLKKFDVSKFGVSKYDAIAVRRLFERGLHHVGTDYMSFLLWNEYIKFEESLNKRGRVAVILKKVLAVPIKYRSFFLKRFAWTRMTLTEAESNKFEKAEKFVQRILRFEEAIWTPYFHLSHPDESELAAWRKYLDFIETEGDFEKVILLYERCLVACANYPEFWIRYVNFLENGGRRDTAYDALERVTLIYAKREPYIHLFRARFYEKNLHFSKARAAYQLLHSEILPGHPEALVDHARFELRQGNVKEAFSLLEKAIPAGIREEQAQKVFHSLIADEYEKSTKRVAESPPSSKAKRAKVCAGYG</sequence>
<dbReference type="Pfam" id="PF23241">
    <property type="entry name" value="HAT_PRP39_C"/>
    <property type="match status" value="1"/>
</dbReference>
<evidence type="ECO:0000313" key="13">
    <source>
        <dbReference type="EMBL" id="RZC79582.1"/>
    </source>
</evidence>
<dbReference type="Pfam" id="PF23240">
    <property type="entry name" value="HAT_PRP39_N"/>
    <property type="match status" value="1"/>
</dbReference>
<name>A0A4Y7L4M4_PAPSO</name>
<dbReference type="InterPro" id="IPR003107">
    <property type="entry name" value="HAT"/>
</dbReference>
<dbReference type="GO" id="GO:0008180">
    <property type="term" value="C:COP9 signalosome"/>
    <property type="evidence" value="ECO:0007669"/>
    <property type="project" value="UniProtKB-KW"/>
</dbReference>
<dbReference type="SMART" id="SM00386">
    <property type="entry name" value="HAT"/>
    <property type="match status" value="3"/>
</dbReference>
<comment type="similarity">
    <text evidence="3">Belongs to the CSN3 family.</text>
</comment>
<keyword evidence="5" id="KW-0963">Cytoplasm</keyword>
<feature type="domain" description="PCI" evidence="12">
    <location>
        <begin position="200"/>
        <end position="366"/>
    </location>
</feature>